<evidence type="ECO:0000256" key="5">
    <source>
        <dbReference type="PROSITE-ProRule" id="PRU00309"/>
    </source>
</evidence>
<gene>
    <name evidence="8" type="ORF">BaRGS_00026809</name>
</gene>
<dbReference type="InterPro" id="IPR048365">
    <property type="entry name" value="TNP-like_RNaseH_N"/>
</dbReference>
<evidence type="ECO:0000256" key="3">
    <source>
        <dbReference type="ARBA" id="ARBA00022833"/>
    </source>
</evidence>
<keyword evidence="9" id="KW-1185">Reference proteome</keyword>
<dbReference type="SUPFAM" id="SSF57716">
    <property type="entry name" value="Glucocorticoid receptor-like (DNA-binding domain)"/>
    <property type="match status" value="1"/>
</dbReference>
<dbReference type="Pfam" id="PF21787">
    <property type="entry name" value="TNP-like_RNaseH_N"/>
    <property type="match status" value="1"/>
</dbReference>
<name>A0ABD0K4P7_9CAEN</name>
<evidence type="ECO:0000256" key="6">
    <source>
        <dbReference type="SAM" id="Coils"/>
    </source>
</evidence>
<feature type="domain" description="THAP-type" evidence="7">
    <location>
        <begin position="1"/>
        <end position="85"/>
    </location>
</feature>
<dbReference type="GO" id="GO:0008270">
    <property type="term" value="F:zinc ion binding"/>
    <property type="evidence" value="ECO:0007669"/>
    <property type="project" value="UniProtKB-KW"/>
</dbReference>
<dbReference type="SMART" id="SM00980">
    <property type="entry name" value="THAP"/>
    <property type="match status" value="1"/>
</dbReference>
<dbReference type="Pfam" id="PF05485">
    <property type="entry name" value="THAP"/>
    <property type="match status" value="1"/>
</dbReference>
<dbReference type="PANTHER" id="PTHR47696:SF1">
    <property type="entry name" value="THAP DOMAIN-CONTAINING PROTEIN 2"/>
    <property type="match status" value="1"/>
</dbReference>
<evidence type="ECO:0000256" key="1">
    <source>
        <dbReference type="ARBA" id="ARBA00022723"/>
    </source>
</evidence>
<dbReference type="Proteomes" id="UP001519460">
    <property type="component" value="Unassembled WGS sequence"/>
</dbReference>
<sequence length="723" mass="81488">MPGRNCAVVGCSACQNRNRGLSFFRIRRPKNPEWESALVRAVNRCDASFNKDNASICSRHFKEECFQSGGKTGRILKEGSLPTEFMPVKSIVTPVIPARKPPAPRAAAEAPQRVHFYSFSEVRKAATDNLPAPWILVSSTEEQVVCGIVTEDFNSMKLKVTIERDFVARVQAIGLPARGYTSDIESTGLNSLLKSLFKKHVCPGVTEPEMQNLAGFPTGDGNKRYFRHVSYEVDGGAVGHKSTVRSTMCQLLLEESGVVCSQCRYTRTLLRGKLDRAAKAAKKPVSRHHPLHSMPSKTLVKELKATRKQNTDLQRELSKFKASLHNDSVEVPPTLHASMLSVMNTGKIDNPLQKLFWEEQCKAFNAGSKAEALQHMTHCVKQGFYICLVNLHCETTQMFFIPNQAFRIYMIVDEIKRAAEKFEDNQRFVVLLHDEMAIKSDQVFDKHSGELVGFVNATGSHEETVLATHALVFYVVGINTSLSSSLGFFGTQTVTADVLYPLFWKAVGLLETACNLKVIACTSDKATPNQRLYDLHGDGRDVCYKTKNLFALDREIYFFSDVPHLIKTVRNNLSNSGGGKRTRHLWLNGKHLLWSHIIDIYDRDVAGQLRRTKLTHDHVYLTPASVMNVKLAAQVLSYSVGKIMQEYGGPDCQETARFILLMDRFFDCLNTRSLTEGTNRRKNDLLPYRHVDDARFDFLAEFLDFFDTVEKCYCSASWQFHQN</sequence>
<keyword evidence="3" id="KW-0862">Zinc</keyword>
<keyword evidence="4 5" id="KW-0238">DNA-binding</keyword>
<evidence type="ECO:0000259" key="7">
    <source>
        <dbReference type="PROSITE" id="PS50950"/>
    </source>
</evidence>
<dbReference type="GO" id="GO:0003677">
    <property type="term" value="F:DNA binding"/>
    <property type="evidence" value="ECO:0007669"/>
    <property type="project" value="UniProtKB-UniRule"/>
</dbReference>
<dbReference type="PROSITE" id="PS50950">
    <property type="entry name" value="ZF_THAP"/>
    <property type="match status" value="1"/>
</dbReference>
<dbReference type="PANTHER" id="PTHR47696">
    <property type="entry name" value="THAP DOMAIN-CONTAINING PROTEIN 2"/>
    <property type="match status" value="1"/>
</dbReference>
<keyword evidence="1" id="KW-0479">Metal-binding</keyword>
<dbReference type="AlphaFoldDB" id="A0ABD0K4P7"/>
<dbReference type="EMBL" id="JACVVK020000254">
    <property type="protein sequence ID" value="KAK7481901.1"/>
    <property type="molecule type" value="Genomic_DNA"/>
</dbReference>
<accession>A0ABD0K4P7</accession>
<evidence type="ECO:0000256" key="2">
    <source>
        <dbReference type="ARBA" id="ARBA00022771"/>
    </source>
</evidence>
<keyword evidence="6" id="KW-0175">Coiled coil</keyword>
<proteinExistence type="predicted"/>
<evidence type="ECO:0000313" key="9">
    <source>
        <dbReference type="Proteomes" id="UP001519460"/>
    </source>
</evidence>
<keyword evidence="2 5" id="KW-0863">Zinc-finger</keyword>
<dbReference type="InterPro" id="IPR006612">
    <property type="entry name" value="THAP_Znf"/>
</dbReference>
<dbReference type="InterPro" id="IPR048366">
    <property type="entry name" value="TNP-like_GBD"/>
</dbReference>
<protein>
    <recommendedName>
        <fullName evidence="7">THAP-type domain-containing protein</fullName>
    </recommendedName>
</protein>
<evidence type="ECO:0000313" key="8">
    <source>
        <dbReference type="EMBL" id="KAK7481901.1"/>
    </source>
</evidence>
<organism evidence="8 9">
    <name type="scientific">Batillaria attramentaria</name>
    <dbReference type="NCBI Taxonomy" id="370345"/>
    <lineage>
        <taxon>Eukaryota</taxon>
        <taxon>Metazoa</taxon>
        <taxon>Spiralia</taxon>
        <taxon>Lophotrochozoa</taxon>
        <taxon>Mollusca</taxon>
        <taxon>Gastropoda</taxon>
        <taxon>Caenogastropoda</taxon>
        <taxon>Sorbeoconcha</taxon>
        <taxon>Cerithioidea</taxon>
        <taxon>Batillariidae</taxon>
        <taxon>Batillaria</taxon>
    </lineage>
</organism>
<dbReference type="Pfam" id="PF21788">
    <property type="entry name" value="TNP-like_GBD"/>
    <property type="match status" value="1"/>
</dbReference>
<evidence type="ECO:0000256" key="4">
    <source>
        <dbReference type="ARBA" id="ARBA00023125"/>
    </source>
</evidence>
<dbReference type="InterPro" id="IPR026521">
    <property type="entry name" value="THAP2"/>
</dbReference>
<feature type="coiled-coil region" evidence="6">
    <location>
        <begin position="296"/>
        <end position="323"/>
    </location>
</feature>
<reference evidence="8 9" key="1">
    <citation type="journal article" date="2023" name="Sci. Data">
        <title>Genome assembly of the Korean intertidal mud-creeper Batillaria attramentaria.</title>
        <authorList>
            <person name="Patra A.K."/>
            <person name="Ho P.T."/>
            <person name="Jun S."/>
            <person name="Lee S.J."/>
            <person name="Kim Y."/>
            <person name="Won Y.J."/>
        </authorList>
    </citation>
    <scope>NUCLEOTIDE SEQUENCE [LARGE SCALE GENOMIC DNA]</scope>
    <source>
        <strain evidence="8">Wonlab-2016</strain>
    </source>
</reference>
<comment type="caution">
    <text evidence="8">The sequence shown here is derived from an EMBL/GenBank/DDBJ whole genome shotgun (WGS) entry which is preliminary data.</text>
</comment>